<reference evidence="4" key="2">
    <citation type="submission" date="2023-04" db="EMBL/GenBank/DDBJ databases">
        <authorList>
            <person name="Bruccoleri R.E."/>
            <person name="Oakeley E.J."/>
            <person name="Faust A.-M."/>
            <person name="Dessus-Babus S."/>
            <person name="Altorfer M."/>
            <person name="Burckhardt D."/>
            <person name="Oertli M."/>
            <person name="Naumann U."/>
            <person name="Petersen F."/>
            <person name="Wong J."/>
        </authorList>
    </citation>
    <scope>NUCLEOTIDE SEQUENCE</scope>
    <source>
        <strain evidence="4">GSM-AAB239-AS_SAM_17_03QT</strain>
        <tissue evidence="4">Leaf</tissue>
    </source>
</reference>
<protein>
    <submittedName>
        <fullName evidence="4">Glycine-rich protein 2</fullName>
    </submittedName>
</protein>
<evidence type="ECO:0000313" key="4">
    <source>
        <dbReference type="EMBL" id="KAJ6798129.1"/>
    </source>
</evidence>
<reference evidence="4" key="1">
    <citation type="journal article" date="2023" name="GigaByte">
        <title>Genome assembly of the bearded iris, Iris pallida Lam.</title>
        <authorList>
            <person name="Bruccoleri R.E."/>
            <person name="Oakeley E.J."/>
            <person name="Faust A.M.E."/>
            <person name="Altorfer M."/>
            <person name="Dessus-Babus S."/>
            <person name="Burckhardt D."/>
            <person name="Oertli M."/>
            <person name="Naumann U."/>
            <person name="Petersen F."/>
            <person name="Wong J."/>
        </authorList>
    </citation>
    <scope>NUCLEOTIDE SEQUENCE</scope>
    <source>
        <strain evidence="4">GSM-AAB239-AS_SAM_17_03QT</strain>
    </source>
</reference>
<keyword evidence="2" id="KW-0472">Membrane</keyword>
<feature type="transmembrane region" description="Helical" evidence="2">
    <location>
        <begin position="131"/>
        <end position="155"/>
    </location>
</feature>
<dbReference type="Proteomes" id="UP001140949">
    <property type="component" value="Unassembled WGS sequence"/>
</dbReference>
<dbReference type="SUPFAM" id="SSF50249">
    <property type="entry name" value="Nucleic acid-binding proteins"/>
    <property type="match status" value="1"/>
</dbReference>
<dbReference type="SMART" id="SM00357">
    <property type="entry name" value="CSP"/>
    <property type="match status" value="1"/>
</dbReference>
<keyword evidence="5" id="KW-1185">Reference proteome</keyword>
<accession>A0AAX6E2E9</accession>
<dbReference type="PRINTS" id="PR00050">
    <property type="entry name" value="COLDSHOCK"/>
</dbReference>
<dbReference type="CDD" id="cd04458">
    <property type="entry name" value="CSP_CDS"/>
    <property type="match status" value="1"/>
</dbReference>
<dbReference type="PROSITE" id="PS51857">
    <property type="entry name" value="CSD_2"/>
    <property type="match status" value="1"/>
</dbReference>
<dbReference type="GO" id="GO:0003676">
    <property type="term" value="F:nucleic acid binding"/>
    <property type="evidence" value="ECO:0007669"/>
    <property type="project" value="InterPro"/>
</dbReference>
<keyword evidence="2" id="KW-0812">Transmembrane</keyword>
<dbReference type="Pfam" id="PF00313">
    <property type="entry name" value="CSD"/>
    <property type="match status" value="1"/>
</dbReference>
<feature type="transmembrane region" description="Helical" evidence="2">
    <location>
        <begin position="105"/>
        <end position="125"/>
    </location>
</feature>
<dbReference type="PROSITE" id="PS00352">
    <property type="entry name" value="CSD_1"/>
    <property type="match status" value="1"/>
</dbReference>
<evidence type="ECO:0000256" key="1">
    <source>
        <dbReference type="SAM" id="MobiDB-lite"/>
    </source>
</evidence>
<organism evidence="4 5">
    <name type="scientific">Iris pallida</name>
    <name type="common">Sweet iris</name>
    <dbReference type="NCBI Taxonomy" id="29817"/>
    <lineage>
        <taxon>Eukaryota</taxon>
        <taxon>Viridiplantae</taxon>
        <taxon>Streptophyta</taxon>
        <taxon>Embryophyta</taxon>
        <taxon>Tracheophyta</taxon>
        <taxon>Spermatophyta</taxon>
        <taxon>Magnoliopsida</taxon>
        <taxon>Liliopsida</taxon>
        <taxon>Asparagales</taxon>
        <taxon>Iridaceae</taxon>
        <taxon>Iridoideae</taxon>
        <taxon>Irideae</taxon>
        <taxon>Iris</taxon>
    </lineage>
</organism>
<dbReference type="InterPro" id="IPR002059">
    <property type="entry name" value="CSP_DNA-bd"/>
</dbReference>
<dbReference type="InterPro" id="IPR019844">
    <property type="entry name" value="CSD_CS"/>
</dbReference>
<dbReference type="Gene3D" id="2.40.50.140">
    <property type="entry name" value="Nucleic acid-binding proteins"/>
    <property type="match status" value="1"/>
</dbReference>
<dbReference type="InterPro" id="IPR011129">
    <property type="entry name" value="CSD"/>
</dbReference>
<feature type="domain" description="CSD" evidence="3">
    <location>
        <begin position="6"/>
        <end position="72"/>
    </location>
</feature>
<dbReference type="InterPro" id="IPR012340">
    <property type="entry name" value="NA-bd_OB-fold"/>
</dbReference>
<comment type="caution">
    <text evidence="4">The sequence shown here is derived from an EMBL/GenBank/DDBJ whole genome shotgun (WGS) entry which is preliminary data.</text>
</comment>
<evidence type="ECO:0000313" key="5">
    <source>
        <dbReference type="Proteomes" id="UP001140949"/>
    </source>
</evidence>
<keyword evidence="2" id="KW-1133">Transmembrane helix</keyword>
<sequence>MAQGDRQSGTVKWFSAQKGFGFISPDDGSEDLFVHQTSIRSEGFRVLSDGETVEFSVEYGGDGRTKAVEVTSTGGGGGGERTGGYGGRGRSDRYGGGGGRGTEEAVVVTVGAVVVTVTMVVLEASTAVVEVMVVVEVLAVVEVMVAAAAVGVIIVGRWGIWRGTVDKVGEGDLAGKGDMAVAVMAAEAVMAAAAAAGGGLQLWGAGAFRTGVSQCQLKTTLVVFRSTGYV</sequence>
<evidence type="ECO:0000256" key="2">
    <source>
        <dbReference type="SAM" id="Phobius"/>
    </source>
</evidence>
<dbReference type="AlphaFoldDB" id="A0AAX6E2E9"/>
<gene>
    <name evidence="4" type="ORF">M6B38_213585</name>
</gene>
<dbReference type="EMBL" id="JANAVB010040417">
    <property type="protein sequence ID" value="KAJ6798129.1"/>
    <property type="molecule type" value="Genomic_DNA"/>
</dbReference>
<proteinExistence type="predicted"/>
<feature type="region of interest" description="Disordered" evidence="1">
    <location>
        <begin position="66"/>
        <end position="99"/>
    </location>
</feature>
<dbReference type="PANTHER" id="PTHR46565">
    <property type="entry name" value="COLD SHOCK DOMAIN PROTEIN 2"/>
    <property type="match status" value="1"/>
</dbReference>
<evidence type="ECO:0000259" key="3">
    <source>
        <dbReference type="PROSITE" id="PS51857"/>
    </source>
</evidence>
<feature type="compositionally biased region" description="Gly residues" evidence="1">
    <location>
        <begin position="73"/>
        <end position="99"/>
    </location>
</feature>
<name>A0AAX6E2E9_IRIPA</name>
<dbReference type="PANTHER" id="PTHR46565:SF20">
    <property type="entry name" value="COLD SHOCK DOMAIN-CONTAINING PROTEIN 4"/>
    <property type="match status" value="1"/>
</dbReference>